<name>A0A319E7K4_ASPSB</name>
<proteinExistence type="predicted"/>
<gene>
    <name evidence="1" type="ORF">BO78DRAFT_147381</name>
</gene>
<protein>
    <submittedName>
        <fullName evidence="1">Uncharacterized protein</fullName>
    </submittedName>
</protein>
<dbReference type="VEuPathDB" id="FungiDB:BO78DRAFT_147381"/>
<organism evidence="1 2">
    <name type="scientific">Aspergillus sclerotiicarbonarius (strain CBS 121057 / IBT 28362)</name>
    <dbReference type="NCBI Taxonomy" id="1448318"/>
    <lineage>
        <taxon>Eukaryota</taxon>
        <taxon>Fungi</taxon>
        <taxon>Dikarya</taxon>
        <taxon>Ascomycota</taxon>
        <taxon>Pezizomycotina</taxon>
        <taxon>Eurotiomycetes</taxon>
        <taxon>Eurotiomycetidae</taxon>
        <taxon>Eurotiales</taxon>
        <taxon>Aspergillaceae</taxon>
        <taxon>Aspergillus</taxon>
        <taxon>Aspergillus subgen. Circumdati</taxon>
    </lineage>
</organism>
<sequence>MITTDRLIILPSSDKVAQFGQHANFKPSHLAVSSSGNLHGPPGWINTYSHFGQAIGIYRIPSIGFRPDGFSASIAATAQDDAASVAPWTSSRSCFRASQTPLIGG</sequence>
<accession>A0A319E7K4</accession>
<keyword evidence="2" id="KW-1185">Reference proteome</keyword>
<dbReference type="AlphaFoldDB" id="A0A319E7K4"/>
<reference evidence="1 2" key="1">
    <citation type="submission" date="2018-02" db="EMBL/GenBank/DDBJ databases">
        <title>The genomes of Aspergillus section Nigri reveals drivers in fungal speciation.</title>
        <authorList>
            <consortium name="DOE Joint Genome Institute"/>
            <person name="Vesth T.C."/>
            <person name="Nybo J."/>
            <person name="Theobald S."/>
            <person name="Brandl J."/>
            <person name="Frisvad J.C."/>
            <person name="Nielsen K.F."/>
            <person name="Lyhne E.K."/>
            <person name="Kogle M.E."/>
            <person name="Kuo A."/>
            <person name="Riley R."/>
            <person name="Clum A."/>
            <person name="Nolan M."/>
            <person name="Lipzen A."/>
            <person name="Salamov A."/>
            <person name="Henrissat B."/>
            <person name="Wiebenga A."/>
            <person name="De vries R.P."/>
            <person name="Grigoriev I.V."/>
            <person name="Mortensen U.H."/>
            <person name="Andersen M.R."/>
            <person name="Baker S.E."/>
        </authorList>
    </citation>
    <scope>NUCLEOTIDE SEQUENCE [LARGE SCALE GENOMIC DNA]</scope>
    <source>
        <strain evidence="1 2">CBS 121057</strain>
    </source>
</reference>
<dbReference type="Proteomes" id="UP000248423">
    <property type="component" value="Unassembled WGS sequence"/>
</dbReference>
<evidence type="ECO:0000313" key="1">
    <source>
        <dbReference type="EMBL" id="PYI05390.1"/>
    </source>
</evidence>
<evidence type="ECO:0000313" key="2">
    <source>
        <dbReference type="Proteomes" id="UP000248423"/>
    </source>
</evidence>
<dbReference type="EMBL" id="KZ826358">
    <property type="protein sequence ID" value="PYI05390.1"/>
    <property type="molecule type" value="Genomic_DNA"/>
</dbReference>